<reference evidence="2" key="1">
    <citation type="journal article" date="2019" name="Int. J. Syst. Evol. Microbiol.">
        <title>The Global Catalogue of Microorganisms (GCM) 10K type strain sequencing project: providing services to taxonomists for standard genome sequencing and annotation.</title>
        <authorList>
            <consortium name="The Broad Institute Genomics Platform"/>
            <consortium name="The Broad Institute Genome Sequencing Center for Infectious Disease"/>
            <person name="Wu L."/>
            <person name="Ma J."/>
        </authorList>
    </citation>
    <scope>NUCLEOTIDE SEQUENCE [LARGE SCALE GENOMIC DNA]</scope>
    <source>
        <strain evidence="2">CGMCC 4.7357</strain>
    </source>
</reference>
<dbReference type="Proteomes" id="UP001596020">
    <property type="component" value="Unassembled WGS sequence"/>
</dbReference>
<accession>A0ABV9K609</accession>
<comment type="caution">
    <text evidence="1">The sequence shown here is derived from an EMBL/GenBank/DDBJ whole genome shotgun (WGS) entry which is preliminary data.</text>
</comment>
<evidence type="ECO:0000313" key="2">
    <source>
        <dbReference type="Proteomes" id="UP001596020"/>
    </source>
</evidence>
<proteinExistence type="predicted"/>
<gene>
    <name evidence="1" type="ORF">ACFO3G_01970</name>
</gene>
<keyword evidence="2" id="KW-1185">Reference proteome</keyword>
<dbReference type="EMBL" id="JBHSGO010000037">
    <property type="protein sequence ID" value="MFC4665387.1"/>
    <property type="molecule type" value="Genomic_DNA"/>
</dbReference>
<organism evidence="1 2">
    <name type="scientific">Falsiporphyromonas endometrii</name>
    <dbReference type="NCBI Taxonomy" id="1387297"/>
    <lineage>
        <taxon>Bacteria</taxon>
        <taxon>Pseudomonadati</taxon>
        <taxon>Bacteroidota</taxon>
        <taxon>Bacteroidia</taxon>
        <taxon>Bacteroidales</taxon>
        <taxon>Porphyromonadaceae</taxon>
        <taxon>Falsiporphyromonas</taxon>
    </lineage>
</organism>
<dbReference type="RefSeq" id="WP_380077469.1">
    <property type="nucleotide sequence ID" value="NZ_JBHSGO010000037.1"/>
</dbReference>
<sequence length="89" mass="9804">MEISILLTILLIIISLGGTSLREGKICLINEDQIDASLSVNYNLKNVLSQCAVKLVPKAFYMLNNIAMDLIQKATQKTLIQPQNLNSEG</sequence>
<evidence type="ECO:0000313" key="1">
    <source>
        <dbReference type="EMBL" id="MFC4665387.1"/>
    </source>
</evidence>
<name>A0ABV9K609_9PORP</name>
<protein>
    <submittedName>
        <fullName evidence="1">Uncharacterized protein</fullName>
    </submittedName>
</protein>